<evidence type="ECO:0000256" key="1">
    <source>
        <dbReference type="SAM" id="MobiDB-lite"/>
    </source>
</evidence>
<gene>
    <name evidence="2" type="ORF">COLO4_15718</name>
</gene>
<evidence type="ECO:0000313" key="3">
    <source>
        <dbReference type="Proteomes" id="UP000187203"/>
    </source>
</evidence>
<keyword evidence="3" id="KW-1185">Reference proteome</keyword>
<evidence type="ECO:0000313" key="2">
    <source>
        <dbReference type="EMBL" id="OMO95706.1"/>
    </source>
</evidence>
<dbReference type="EMBL" id="AWUE01015791">
    <property type="protein sequence ID" value="OMO95706.1"/>
    <property type="molecule type" value="Genomic_DNA"/>
</dbReference>
<protein>
    <submittedName>
        <fullName evidence="2">Translocation protein</fullName>
    </submittedName>
</protein>
<proteinExistence type="predicted"/>
<reference evidence="3" key="1">
    <citation type="submission" date="2013-09" db="EMBL/GenBank/DDBJ databases">
        <title>Corchorus olitorius genome sequencing.</title>
        <authorList>
            <person name="Alam M."/>
            <person name="Haque M.S."/>
            <person name="Islam M.S."/>
            <person name="Emdad E.M."/>
            <person name="Islam M.M."/>
            <person name="Ahmed B."/>
            <person name="Halim A."/>
            <person name="Hossen Q.M.M."/>
            <person name="Hossain M.Z."/>
            <person name="Ahmed R."/>
            <person name="Khan M.M."/>
            <person name="Islam R."/>
            <person name="Rashid M.M."/>
            <person name="Khan S.A."/>
            <person name="Rahman M.S."/>
            <person name="Alam M."/>
            <person name="Yahiya A.S."/>
            <person name="Khan M.S."/>
            <person name="Azam M.S."/>
            <person name="Haque T."/>
            <person name="Lashkar M.Z.H."/>
            <person name="Akhand A.I."/>
            <person name="Morshed G."/>
            <person name="Roy S."/>
            <person name="Uddin K.S."/>
            <person name="Rabeya T."/>
            <person name="Hossain A.S."/>
            <person name="Chowdhury A."/>
            <person name="Snigdha A.R."/>
            <person name="Mortoza M.S."/>
            <person name="Matin S.A."/>
            <person name="Hoque S.M.E."/>
            <person name="Islam M.K."/>
            <person name="Roy D.K."/>
            <person name="Haider R."/>
            <person name="Moosa M.M."/>
            <person name="Elias S.M."/>
            <person name="Hasan A.M."/>
            <person name="Jahan S."/>
            <person name="Shafiuddin M."/>
            <person name="Mahmood N."/>
            <person name="Shommy N.S."/>
        </authorList>
    </citation>
    <scope>NUCLEOTIDE SEQUENCE [LARGE SCALE GENOMIC DNA]</scope>
    <source>
        <strain evidence="3">cv. O-4</strain>
    </source>
</reference>
<sequence length="125" mass="13248">MGDTKLPDADAVVEIQVDVESESTGEEGVQENQGQDNKRSIGVVDAAVAGDEGVSSKPKIIVGPARGGEPIQYPIKDLNPKVKAMWVMTWVQTTVGSSEIEPMADIDEQLELDQLALAELDGIGS</sequence>
<dbReference type="AlphaFoldDB" id="A0A1R3JLJ1"/>
<comment type="caution">
    <text evidence="2">The sequence shown here is derived from an EMBL/GenBank/DDBJ whole genome shotgun (WGS) entry which is preliminary data.</text>
</comment>
<name>A0A1R3JLJ1_9ROSI</name>
<feature type="region of interest" description="Disordered" evidence="1">
    <location>
        <begin position="20"/>
        <end position="40"/>
    </location>
</feature>
<feature type="compositionally biased region" description="Acidic residues" evidence="1">
    <location>
        <begin position="20"/>
        <end position="29"/>
    </location>
</feature>
<accession>A0A1R3JLJ1</accession>
<organism evidence="2 3">
    <name type="scientific">Corchorus olitorius</name>
    <dbReference type="NCBI Taxonomy" id="93759"/>
    <lineage>
        <taxon>Eukaryota</taxon>
        <taxon>Viridiplantae</taxon>
        <taxon>Streptophyta</taxon>
        <taxon>Embryophyta</taxon>
        <taxon>Tracheophyta</taxon>
        <taxon>Spermatophyta</taxon>
        <taxon>Magnoliopsida</taxon>
        <taxon>eudicotyledons</taxon>
        <taxon>Gunneridae</taxon>
        <taxon>Pentapetalae</taxon>
        <taxon>rosids</taxon>
        <taxon>malvids</taxon>
        <taxon>Malvales</taxon>
        <taxon>Malvaceae</taxon>
        <taxon>Grewioideae</taxon>
        <taxon>Apeibeae</taxon>
        <taxon>Corchorus</taxon>
    </lineage>
</organism>
<dbReference type="Proteomes" id="UP000187203">
    <property type="component" value="Unassembled WGS sequence"/>
</dbReference>